<dbReference type="KEGG" id="mvl:KOY49_01490"/>
<sequence>MTKITNGHIITQNLDGTDHLDCLYRVSIKALIYNDAGQILVVKEDGRPLWDLPGGGMDYGETFESALKRELYEEVGYKGNLRYQLFDASDEIYIERIDANQICFSCRVWTENFDFSAGVDADEVMFMDPEELRLQESESGAPLRYKVHLKWQKLCGANSLPTE</sequence>
<evidence type="ECO:0000259" key="3">
    <source>
        <dbReference type="PROSITE" id="PS51462"/>
    </source>
</evidence>
<dbReference type="PROSITE" id="PS00893">
    <property type="entry name" value="NUDIX_BOX"/>
    <property type="match status" value="1"/>
</dbReference>
<protein>
    <submittedName>
        <fullName evidence="4">NUDIX hydrolase</fullName>
    </submittedName>
</protein>
<proteinExistence type="inferred from homology"/>
<gene>
    <name evidence="4" type="ORF">KOY49_01490</name>
</gene>
<dbReference type="PRINTS" id="PR00502">
    <property type="entry name" value="NUDIXFAMILY"/>
</dbReference>
<reference evidence="4" key="1">
    <citation type="submission" date="2021-06" db="EMBL/GenBank/DDBJ databases">
        <title>An adapted protocol for Saccharibacteria cultivation: two new species join this phylum of Candidate Phyla Radiations.</title>
        <authorList>
            <person name="Ibrahim A."/>
            <person name="Maatouk M."/>
            <person name="Raoult D."/>
            <person name="Bittar F."/>
        </authorList>
    </citation>
    <scope>NUCLEOTIDE SEQUENCE</scope>
    <source>
        <strain evidence="4">IHU2</strain>
    </source>
</reference>
<dbReference type="Gene3D" id="3.90.79.10">
    <property type="entry name" value="Nucleoside Triphosphate Pyrophosphohydrolase"/>
    <property type="match status" value="1"/>
</dbReference>
<dbReference type="GO" id="GO:0016787">
    <property type="term" value="F:hydrolase activity"/>
    <property type="evidence" value="ECO:0007669"/>
    <property type="project" value="UniProtKB-KW"/>
</dbReference>
<dbReference type="PROSITE" id="PS51462">
    <property type="entry name" value="NUDIX"/>
    <property type="match status" value="1"/>
</dbReference>
<accession>A0A8F1MBR2</accession>
<dbReference type="InterPro" id="IPR015797">
    <property type="entry name" value="NUDIX_hydrolase-like_dom_sf"/>
</dbReference>
<dbReference type="EMBL" id="CP076459">
    <property type="protein sequence ID" value="QWQ31668.1"/>
    <property type="molecule type" value="Genomic_DNA"/>
</dbReference>
<dbReference type="RefSeq" id="WP_232736427.1">
    <property type="nucleotide sequence ID" value="NZ_CP076459.1"/>
</dbReference>
<dbReference type="PANTHER" id="PTHR43736:SF1">
    <property type="entry name" value="DIHYDRONEOPTERIN TRIPHOSPHATE DIPHOSPHATASE"/>
    <property type="match status" value="1"/>
</dbReference>
<dbReference type="InterPro" id="IPR000086">
    <property type="entry name" value="NUDIX_hydrolase_dom"/>
</dbReference>
<evidence type="ECO:0000256" key="1">
    <source>
        <dbReference type="ARBA" id="ARBA00022801"/>
    </source>
</evidence>
<dbReference type="PANTHER" id="PTHR43736">
    <property type="entry name" value="ADP-RIBOSE PYROPHOSPHATASE"/>
    <property type="match status" value="1"/>
</dbReference>
<organism evidence="4 5">
    <name type="scientific">Candidatus Minimicrobia vallesae</name>
    <dbReference type="NCBI Taxonomy" id="2841264"/>
    <lineage>
        <taxon>Bacteria</taxon>
        <taxon>Candidatus Saccharimonadota</taxon>
        <taxon>Candidatus Saccharimonadota incertae sedis</taxon>
        <taxon>Candidatus Minimicrobia</taxon>
    </lineage>
</organism>
<comment type="similarity">
    <text evidence="2">Belongs to the Nudix hydrolase family.</text>
</comment>
<name>A0A8F1MBR2_9BACT</name>
<dbReference type="InterPro" id="IPR020084">
    <property type="entry name" value="NUDIX_hydrolase_CS"/>
</dbReference>
<dbReference type="AlphaFoldDB" id="A0A8F1MBR2"/>
<dbReference type="Pfam" id="PF00293">
    <property type="entry name" value="NUDIX"/>
    <property type="match status" value="1"/>
</dbReference>
<evidence type="ECO:0000313" key="5">
    <source>
        <dbReference type="Proteomes" id="UP000677117"/>
    </source>
</evidence>
<keyword evidence="5" id="KW-1185">Reference proteome</keyword>
<dbReference type="InterPro" id="IPR020476">
    <property type="entry name" value="Nudix_hydrolase"/>
</dbReference>
<dbReference type="SUPFAM" id="SSF55811">
    <property type="entry name" value="Nudix"/>
    <property type="match status" value="1"/>
</dbReference>
<evidence type="ECO:0000313" key="4">
    <source>
        <dbReference type="EMBL" id="QWQ31668.1"/>
    </source>
</evidence>
<evidence type="ECO:0000256" key="2">
    <source>
        <dbReference type="RuleBase" id="RU003476"/>
    </source>
</evidence>
<keyword evidence="1 2" id="KW-0378">Hydrolase</keyword>
<dbReference type="Proteomes" id="UP000677117">
    <property type="component" value="Chromosome"/>
</dbReference>
<dbReference type="CDD" id="cd02883">
    <property type="entry name" value="NUDIX_Hydrolase"/>
    <property type="match status" value="1"/>
</dbReference>
<feature type="domain" description="Nudix hydrolase" evidence="3">
    <location>
        <begin position="23"/>
        <end position="150"/>
    </location>
</feature>